<dbReference type="PANTHER" id="PTHR43792:SF16">
    <property type="entry name" value="N-ACETYLTRANSFERASE DOMAIN-CONTAINING PROTEIN"/>
    <property type="match status" value="1"/>
</dbReference>
<dbReference type="EMBL" id="MOEC01000005">
    <property type="protein sequence ID" value="OIS94236.1"/>
    <property type="molecule type" value="Genomic_DNA"/>
</dbReference>
<dbReference type="SUPFAM" id="SSF55729">
    <property type="entry name" value="Acyl-CoA N-acyltransferases (Nat)"/>
    <property type="match status" value="1"/>
</dbReference>
<dbReference type="PROSITE" id="PS51186">
    <property type="entry name" value="GNAT"/>
    <property type="match status" value="1"/>
</dbReference>
<dbReference type="Pfam" id="PF13302">
    <property type="entry name" value="Acetyltransf_3"/>
    <property type="match status" value="1"/>
</dbReference>
<name>A0A1J6HMT0_9HYPH</name>
<dbReference type="InterPro" id="IPR051531">
    <property type="entry name" value="N-acetyltransferase"/>
</dbReference>
<dbReference type="InterPro" id="IPR000182">
    <property type="entry name" value="GNAT_dom"/>
</dbReference>
<evidence type="ECO:0000313" key="3">
    <source>
        <dbReference type="Proteomes" id="UP000182985"/>
    </source>
</evidence>
<comment type="caution">
    <text evidence="2">The sequence shown here is derived from an EMBL/GenBank/DDBJ whole genome shotgun (WGS) entry which is preliminary data.</text>
</comment>
<dbReference type="AlphaFoldDB" id="A0A1J6HMT0"/>
<dbReference type="GO" id="GO:0016747">
    <property type="term" value="F:acyltransferase activity, transferring groups other than amino-acyl groups"/>
    <property type="evidence" value="ECO:0007669"/>
    <property type="project" value="InterPro"/>
</dbReference>
<evidence type="ECO:0000313" key="2">
    <source>
        <dbReference type="EMBL" id="OIS94236.1"/>
    </source>
</evidence>
<keyword evidence="2" id="KW-0808">Transferase</keyword>
<keyword evidence="3" id="KW-1185">Reference proteome</keyword>
<dbReference type="Gene3D" id="3.40.630.30">
    <property type="match status" value="1"/>
</dbReference>
<dbReference type="Proteomes" id="UP000182985">
    <property type="component" value="Unassembled WGS sequence"/>
</dbReference>
<sequence>MNECNVSNTAAPVLETERLILSGHGAEDFGRLTSIWAEPSVVEHIFGKPSTPRESWMRLLAYSGLWPLLGFGYWAIREKATSLYIGDLGFADFHRDVEPSLRGIPEAGWVLSPSAQGKGYASEALTAALAWLEAQNRFERSVCLISPVNPASIRVAEKAGYSDAKKVLMNGTETLCFSRALKGCHR</sequence>
<evidence type="ECO:0000259" key="1">
    <source>
        <dbReference type="PROSITE" id="PS51186"/>
    </source>
</evidence>
<dbReference type="InterPro" id="IPR016181">
    <property type="entry name" value="Acyl_CoA_acyltransferase"/>
</dbReference>
<protein>
    <submittedName>
        <fullName evidence="2">GNAT family N-acetyltransferase</fullName>
    </submittedName>
</protein>
<reference evidence="2 3" key="1">
    <citation type="submission" date="2016-10" db="EMBL/GenBank/DDBJ databases">
        <title>The Draft Genome Sequence of the Potato Rhizosphere Bacteria Ochrobactrum sp. IPA7.2.</title>
        <authorList>
            <person name="Gogoleva N.E."/>
            <person name="Khlopko Y.A."/>
            <person name="Burygin G.L."/>
            <person name="Plotnikov A.O."/>
        </authorList>
    </citation>
    <scope>NUCLEOTIDE SEQUENCE [LARGE SCALE GENOMIC DNA]</scope>
    <source>
        <strain evidence="2 3">IPA7.2</strain>
    </source>
</reference>
<gene>
    <name evidence="2" type="ORF">BLA27_06895</name>
</gene>
<accession>A0A1J6HMT0</accession>
<dbReference type="OrthoDB" id="6293260at2"/>
<proteinExistence type="predicted"/>
<organism evidence="2 3">
    <name type="scientific">Brucella cytisi</name>
    <dbReference type="NCBI Taxonomy" id="407152"/>
    <lineage>
        <taxon>Bacteria</taxon>
        <taxon>Pseudomonadati</taxon>
        <taxon>Pseudomonadota</taxon>
        <taxon>Alphaproteobacteria</taxon>
        <taxon>Hyphomicrobiales</taxon>
        <taxon>Brucellaceae</taxon>
        <taxon>Brucella/Ochrobactrum group</taxon>
        <taxon>Brucella</taxon>
    </lineage>
</organism>
<dbReference type="RefSeq" id="WP_071631053.1">
    <property type="nucleotide sequence ID" value="NZ_MOEC01000005.1"/>
</dbReference>
<dbReference type="PANTHER" id="PTHR43792">
    <property type="entry name" value="GNAT FAMILY, PUTATIVE (AFU_ORTHOLOGUE AFUA_3G00765)-RELATED-RELATED"/>
    <property type="match status" value="1"/>
</dbReference>
<feature type="domain" description="N-acetyltransferase" evidence="1">
    <location>
        <begin position="19"/>
        <end position="182"/>
    </location>
</feature>